<gene>
    <name evidence="2" type="ORF">EYC80_010302</name>
</gene>
<evidence type="ECO:0000313" key="3">
    <source>
        <dbReference type="Proteomes" id="UP000326757"/>
    </source>
</evidence>
<evidence type="ECO:0000313" key="2">
    <source>
        <dbReference type="EMBL" id="KAB8289975.1"/>
    </source>
</evidence>
<organism evidence="2 3">
    <name type="scientific">Monilinia laxa</name>
    <name type="common">Brown rot fungus</name>
    <name type="synonym">Sclerotinia laxa</name>
    <dbReference type="NCBI Taxonomy" id="61186"/>
    <lineage>
        <taxon>Eukaryota</taxon>
        <taxon>Fungi</taxon>
        <taxon>Dikarya</taxon>
        <taxon>Ascomycota</taxon>
        <taxon>Pezizomycotina</taxon>
        <taxon>Leotiomycetes</taxon>
        <taxon>Helotiales</taxon>
        <taxon>Sclerotiniaceae</taxon>
        <taxon>Monilinia</taxon>
    </lineage>
</organism>
<dbReference type="EMBL" id="VIGI01000019">
    <property type="protein sequence ID" value="KAB8289975.1"/>
    <property type="molecule type" value="Genomic_DNA"/>
</dbReference>
<feature type="compositionally biased region" description="Basic residues" evidence="1">
    <location>
        <begin position="390"/>
        <end position="404"/>
    </location>
</feature>
<evidence type="ECO:0000256" key="1">
    <source>
        <dbReference type="SAM" id="MobiDB-lite"/>
    </source>
</evidence>
<keyword evidence="3" id="KW-1185">Reference proteome</keyword>
<proteinExistence type="predicted"/>
<name>A0A5N6JNB4_MONLA</name>
<reference evidence="2 3" key="1">
    <citation type="submission" date="2019-06" db="EMBL/GenBank/DDBJ databases">
        <title>Genome Sequence of the Brown Rot Fungal Pathogen Monilinia laxa.</title>
        <authorList>
            <person name="De Miccolis Angelini R.M."/>
            <person name="Landi L."/>
            <person name="Abate D."/>
            <person name="Pollastro S."/>
            <person name="Romanazzi G."/>
            <person name="Faretra F."/>
        </authorList>
    </citation>
    <scope>NUCLEOTIDE SEQUENCE [LARGE SCALE GENOMIC DNA]</scope>
    <source>
        <strain evidence="2 3">Mlax316</strain>
    </source>
</reference>
<protein>
    <submittedName>
        <fullName evidence="2">Uncharacterized protein</fullName>
    </submittedName>
</protein>
<accession>A0A5N6JNB4</accession>
<dbReference type="AlphaFoldDB" id="A0A5N6JNB4"/>
<dbReference type="Proteomes" id="UP000326757">
    <property type="component" value="Unassembled WGS sequence"/>
</dbReference>
<feature type="compositionally biased region" description="Polar residues" evidence="1">
    <location>
        <begin position="225"/>
        <end position="242"/>
    </location>
</feature>
<feature type="region of interest" description="Disordered" evidence="1">
    <location>
        <begin position="225"/>
        <end position="421"/>
    </location>
</feature>
<sequence length="421" mass="47929">MVLSKKQESVIIDILGFAPETWIPEITLQAGSIPEENRVEFGQRLLNRISSCQVKVQHTASILRRGPNLDPEENPKAFSLMHASYLSHLFVAHPTLCERLCGNLVTQTHNHGWEYKIDRWREIESNKLKIKDQIAEEINRDPRSETDDRFSLVEIMDAMEYVGQHPAVCRKMFDLWPAYRVFQEYNLEAWKVIREEVEEETKQKQRAAASAREGLKIKHAAATTRITRSSNRTVVKNSSRCSSNEKKKRRRSIKDKERESDNADTDDNEEKEPAVKKARHRHLDSFLNHASPSQPEDADATPNPQADNTLDFIPEKKPTAPLMPDPSSRSTNKIHALASSPPPKPKLPVQAPAKPTGTIHENTSKKDLPASPPTSHLALRAAKALPTRTRVLRHNRQKSPKSLHHMQNELLLEPDLDFEAE</sequence>
<comment type="caution">
    <text evidence="2">The sequence shown here is derived from an EMBL/GenBank/DDBJ whole genome shotgun (WGS) entry which is preliminary data.</text>
</comment>
<feature type="compositionally biased region" description="Acidic residues" evidence="1">
    <location>
        <begin position="412"/>
        <end position="421"/>
    </location>
</feature>
<dbReference type="OrthoDB" id="3550207at2759"/>